<evidence type="ECO:0000313" key="6">
    <source>
        <dbReference type="Proteomes" id="UP000242877"/>
    </source>
</evidence>
<dbReference type="EMBL" id="AZGZ01000028">
    <property type="protein sequence ID" value="KZZ88146.1"/>
    <property type="molecule type" value="Genomic_DNA"/>
</dbReference>
<dbReference type="GO" id="GO:0055129">
    <property type="term" value="P:L-proline biosynthetic process"/>
    <property type="evidence" value="ECO:0007669"/>
    <property type="project" value="TreeGrafter"/>
</dbReference>
<sequence>MTVIGQPNPPLKPEWNAFIHWIFSRCGSVVTLPPHAMDAATSLGGSGPALAALCMEGLADGGVAMGIPRVQANQMAAQVLKGTAALVQSGEHPAILREKVSTPGGCTIGGLLVLEEEGVRGKISRAVREATVVATELGKGKQGANGTRW</sequence>
<keyword evidence="3" id="KW-0560">Oxidoreductase</keyword>
<keyword evidence="2" id="KW-0521">NADP</keyword>
<evidence type="ECO:0000256" key="1">
    <source>
        <dbReference type="ARBA" id="ARBA00005525"/>
    </source>
</evidence>
<feature type="domain" description="Pyrroline-5-carboxylate reductase dimerisation" evidence="4">
    <location>
        <begin position="36"/>
        <end position="137"/>
    </location>
</feature>
<organism evidence="5 6">
    <name type="scientific">Ascosphaera apis ARSEF 7405</name>
    <dbReference type="NCBI Taxonomy" id="392613"/>
    <lineage>
        <taxon>Eukaryota</taxon>
        <taxon>Fungi</taxon>
        <taxon>Dikarya</taxon>
        <taxon>Ascomycota</taxon>
        <taxon>Pezizomycotina</taxon>
        <taxon>Eurotiomycetes</taxon>
        <taxon>Eurotiomycetidae</taxon>
        <taxon>Onygenales</taxon>
        <taxon>Ascosphaeraceae</taxon>
        <taxon>Ascosphaera</taxon>
    </lineage>
</organism>
<keyword evidence="6" id="KW-1185">Reference proteome</keyword>
<evidence type="ECO:0000259" key="4">
    <source>
        <dbReference type="Pfam" id="PF14748"/>
    </source>
</evidence>
<dbReference type="OrthoDB" id="10263291at2759"/>
<dbReference type="Pfam" id="PF14748">
    <property type="entry name" value="P5CR_dimer"/>
    <property type="match status" value="1"/>
</dbReference>
<dbReference type="PANTHER" id="PTHR11645:SF0">
    <property type="entry name" value="PYRROLINE-5-CARBOXYLATE REDUCTASE 3"/>
    <property type="match status" value="1"/>
</dbReference>
<reference evidence="5 6" key="1">
    <citation type="journal article" date="2016" name="Genome Biol. Evol.">
        <title>Divergent and convergent evolution of fungal pathogenicity.</title>
        <authorList>
            <person name="Shang Y."/>
            <person name="Xiao G."/>
            <person name="Zheng P."/>
            <person name="Cen K."/>
            <person name="Zhan S."/>
            <person name="Wang C."/>
        </authorList>
    </citation>
    <scope>NUCLEOTIDE SEQUENCE [LARGE SCALE GENOMIC DNA]</scope>
    <source>
        <strain evidence="5 6">ARSEF 7405</strain>
    </source>
</reference>
<evidence type="ECO:0000313" key="5">
    <source>
        <dbReference type="EMBL" id="KZZ88146.1"/>
    </source>
</evidence>
<dbReference type="PANTHER" id="PTHR11645">
    <property type="entry name" value="PYRROLINE-5-CARBOXYLATE REDUCTASE"/>
    <property type="match status" value="1"/>
</dbReference>
<evidence type="ECO:0000256" key="2">
    <source>
        <dbReference type="ARBA" id="ARBA00022857"/>
    </source>
</evidence>
<comment type="caution">
    <text evidence="5">The sequence shown here is derived from an EMBL/GenBank/DDBJ whole genome shotgun (WGS) entry which is preliminary data.</text>
</comment>
<dbReference type="GO" id="GO:0004735">
    <property type="term" value="F:pyrroline-5-carboxylate reductase activity"/>
    <property type="evidence" value="ECO:0007669"/>
    <property type="project" value="TreeGrafter"/>
</dbReference>
<accession>A0A167VXK2</accession>
<dbReference type="Proteomes" id="UP000242877">
    <property type="component" value="Unassembled WGS sequence"/>
</dbReference>
<gene>
    <name evidence="5" type="ORF">AAP_05206</name>
</gene>
<dbReference type="AlphaFoldDB" id="A0A167VXK2"/>
<dbReference type="VEuPathDB" id="FungiDB:AAP_05206"/>
<dbReference type="InterPro" id="IPR053790">
    <property type="entry name" value="P5CR-like_CS"/>
</dbReference>
<dbReference type="SUPFAM" id="SSF48179">
    <property type="entry name" value="6-phosphogluconate dehydrogenase C-terminal domain-like"/>
    <property type="match status" value="1"/>
</dbReference>
<dbReference type="FunFam" id="1.10.3730.10:FF:000001">
    <property type="entry name" value="Pyrroline-5-carboxylate reductase"/>
    <property type="match status" value="1"/>
</dbReference>
<dbReference type="InterPro" id="IPR008927">
    <property type="entry name" value="6-PGluconate_DH-like_C_sf"/>
</dbReference>
<dbReference type="InterPro" id="IPR029036">
    <property type="entry name" value="P5CR_dimer"/>
</dbReference>
<comment type="similarity">
    <text evidence="1">Belongs to the pyrroline-5-carboxylate reductase family.</text>
</comment>
<proteinExistence type="inferred from homology"/>
<protein>
    <submittedName>
        <fullName evidence="5">Pyrroline-5-carboxylate reductase</fullName>
    </submittedName>
</protein>
<evidence type="ECO:0000256" key="3">
    <source>
        <dbReference type="ARBA" id="ARBA00023002"/>
    </source>
</evidence>
<dbReference type="Gene3D" id="1.10.3730.10">
    <property type="entry name" value="ProC C-terminal domain-like"/>
    <property type="match status" value="1"/>
</dbReference>
<dbReference type="PROSITE" id="PS00521">
    <property type="entry name" value="P5CR"/>
    <property type="match status" value="1"/>
</dbReference>
<name>A0A167VXK2_9EURO</name>